<proteinExistence type="predicted"/>
<sequence length="76" mass="8942">MYLKKPNEFTSKKAMNERTMLGNTIFPFIIPSFTTNRTSLSIKISSLYYIRRCLLLYVTLRAMRRRFLSDGLVSLI</sequence>
<reference evidence="2" key="2">
    <citation type="submission" date="2020-10" db="UniProtKB">
        <authorList>
            <consortium name="WormBaseParasite"/>
        </authorList>
    </citation>
    <scope>IDENTIFICATION</scope>
</reference>
<dbReference type="Proteomes" id="UP000492821">
    <property type="component" value="Unassembled WGS sequence"/>
</dbReference>
<organism evidence="1 2">
    <name type="scientific">Panagrellus redivivus</name>
    <name type="common">Microworm</name>
    <dbReference type="NCBI Taxonomy" id="6233"/>
    <lineage>
        <taxon>Eukaryota</taxon>
        <taxon>Metazoa</taxon>
        <taxon>Ecdysozoa</taxon>
        <taxon>Nematoda</taxon>
        <taxon>Chromadorea</taxon>
        <taxon>Rhabditida</taxon>
        <taxon>Tylenchina</taxon>
        <taxon>Panagrolaimomorpha</taxon>
        <taxon>Panagrolaimoidea</taxon>
        <taxon>Panagrolaimidae</taxon>
        <taxon>Panagrellus</taxon>
    </lineage>
</organism>
<keyword evidence="1" id="KW-1185">Reference proteome</keyword>
<protein>
    <submittedName>
        <fullName evidence="2">Uncharacterized protein</fullName>
    </submittedName>
</protein>
<evidence type="ECO:0000313" key="2">
    <source>
        <dbReference type="WBParaSite" id="Pan_g7888.t1"/>
    </source>
</evidence>
<evidence type="ECO:0000313" key="1">
    <source>
        <dbReference type="Proteomes" id="UP000492821"/>
    </source>
</evidence>
<accession>A0A7E4W6A9</accession>
<reference evidence="1" key="1">
    <citation type="journal article" date="2013" name="Genetics">
        <title>The draft genome and transcriptome of Panagrellus redivivus are shaped by the harsh demands of a free-living lifestyle.</title>
        <authorList>
            <person name="Srinivasan J."/>
            <person name="Dillman A.R."/>
            <person name="Macchietto M.G."/>
            <person name="Heikkinen L."/>
            <person name="Lakso M."/>
            <person name="Fracchia K.M."/>
            <person name="Antoshechkin I."/>
            <person name="Mortazavi A."/>
            <person name="Wong G."/>
            <person name="Sternberg P.W."/>
        </authorList>
    </citation>
    <scope>NUCLEOTIDE SEQUENCE [LARGE SCALE GENOMIC DNA]</scope>
    <source>
        <strain evidence="1">MT8872</strain>
    </source>
</reference>
<name>A0A7E4W6A9_PANRE</name>
<dbReference type="WBParaSite" id="Pan_g7888.t1">
    <property type="protein sequence ID" value="Pan_g7888.t1"/>
    <property type="gene ID" value="Pan_g7888"/>
</dbReference>
<dbReference type="AlphaFoldDB" id="A0A7E4W6A9"/>